<name>A0ABV6UEY4_9ACTN</name>
<keyword evidence="10" id="KW-1185">Reference proteome</keyword>
<keyword evidence="7" id="KW-0865">Zymogen</keyword>
<dbReference type="CDD" id="cd11377">
    <property type="entry name" value="Pro-peptidase_S53"/>
    <property type="match status" value="1"/>
</dbReference>
<keyword evidence="5" id="KW-0720">Serine protease</keyword>
<dbReference type="SUPFAM" id="SSF54897">
    <property type="entry name" value="Protease propeptides/inhibitors"/>
    <property type="match status" value="1"/>
</dbReference>
<dbReference type="SUPFAM" id="SSF52743">
    <property type="entry name" value="Subtilisin-like"/>
    <property type="match status" value="1"/>
</dbReference>
<dbReference type="RefSeq" id="WP_030250649.1">
    <property type="nucleotide sequence ID" value="NZ_JBHEZZ010000001.1"/>
</dbReference>
<proteinExistence type="predicted"/>
<evidence type="ECO:0000256" key="5">
    <source>
        <dbReference type="ARBA" id="ARBA00022825"/>
    </source>
</evidence>
<comment type="caution">
    <text evidence="9">The sequence shown here is derived from an EMBL/GenBank/DDBJ whole genome shotgun (WGS) entry which is preliminary data.</text>
</comment>
<evidence type="ECO:0000256" key="7">
    <source>
        <dbReference type="ARBA" id="ARBA00023145"/>
    </source>
</evidence>
<dbReference type="CDD" id="cd04056">
    <property type="entry name" value="Peptidases_S53"/>
    <property type="match status" value="1"/>
</dbReference>
<evidence type="ECO:0000256" key="1">
    <source>
        <dbReference type="ARBA" id="ARBA00001913"/>
    </source>
</evidence>
<evidence type="ECO:0000256" key="3">
    <source>
        <dbReference type="ARBA" id="ARBA00022723"/>
    </source>
</evidence>
<organism evidence="9 10">
    <name type="scientific">Streptacidiphilus cavernicola</name>
    <dbReference type="NCBI Taxonomy" id="3342716"/>
    <lineage>
        <taxon>Bacteria</taxon>
        <taxon>Bacillati</taxon>
        <taxon>Actinomycetota</taxon>
        <taxon>Actinomycetes</taxon>
        <taxon>Kitasatosporales</taxon>
        <taxon>Streptomycetaceae</taxon>
        <taxon>Streptacidiphilus</taxon>
    </lineage>
</organism>
<keyword evidence="3" id="KW-0479">Metal-binding</keyword>
<dbReference type="SMART" id="SM00944">
    <property type="entry name" value="Pro-kuma_activ"/>
    <property type="match status" value="1"/>
</dbReference>
<protein>
    <submittedName>
        <fullName evidence="9">Protease pro-enzyme activation domain-containing protein</fullName>
    </submittedName>
</protein>
<keyword evidence="4" id="KW-0378">Hydrolase</keyword>
<dbReference type="InterPro" id="IPR050819">
    <property type="entry name" value="Tripeptidyl-peptidase_I"/>
</dbReference>
<dbReference type="GO" id="GO:0006508">
    <property type="term" value="P:proteolysis"/>
    <property type="evidence" value="ECO:0007669"/>
    <property type="project" value="UniProtKB-KW"/>
</dbReference>
<evidence type="ECO:0000313" key="10">
    <source>
        <dbReference type="Proteomes" id="UP001592528"/>
    </source>
</evidence>
<dbReference type="InterPro" id="IPR015366">
    <property type="entry name" value="S53_propep"/>
</dbReference>
<evidence type="ECO:0000256" key="4">
    <source>
        <dbReference type="ARBA" id="ARBA00022801"/>
    </source>
</evidence>
<dbReference type="Pfam" id="PF09286">
    <property type="entry name" value="Pro-kuma_activ"/>
    <property type="match status" value="1"/>
</dbReference>
<dbReference type="PROSITE" id="PS51695">
    <property type="entry name" value="SEDOLISIN"/>
    <property type="match status" value="1"/>
</dbReference>
<dbReference type="Proteomes" id="UP001592528">
    <property type="component" value="Unassembled WGS sequence"/>
</dbReference>
<keyword evidence="2 9" id="KW-0645">Protease</keyword>
<keyword evidence="6" id="KW-0106">Calcium</keyword>
<accession>A0ABV6UEY4</accession>
<sequence length="525" mass="55187">MSVAHDRVALIGSERKMSKGQSLIGSADSHEKLTVTVQVRRHPNAAAAPDLAELGRQRPSRRAPVDRKSVLAALGADPKDLDQVKQFAQQFKLKAEQADPAQRTIRLTGTVEQFNQAFGVQLKQYREGDRTFRSRQGSVHVPRHLQGVIERVSGLTNRPLAQPHHKLIPRSPSGVTAQQVAQLYDFPQGVDCSGQTIALIELGGGYSQQDLDTYFNNAGIPSPNVMSIGVDGASNSYGDPSGADGEVELDIEIAASIAQAATIAVYFAPNSEQGFIDAVLAAATSTQHPATCISISWGAPEDAGWTAAGRSGMDFACFVAAALGITVLAASGDNGSNDGVYDGMAHCDFPSSDPYVLACGGTSLQLDNKGMLRNEVVWNNGNGWATGGGISNEFLILPWQTADEVPLQVDTGQQGRGVPDVAGNADPMRSPYEVVVDGAWMSVGGTSAVAPLYAGLFAVIAASSGTMPGFIGPYLYQLASQPNLYFDVDSGSNAVQPAPGYSAGKGWDACSGIGRINGNLLLQQI</sequence>
<dbReference type="PANTHER" id="PTHR14218:SF15">
    <property type="entry name" value="TRIPEPTIDYL-PEPTIDASE 1"/>
    <property type="match status" value="1"/>
</dbReference>
<dbReference type="InterPro" id="IPR036852">
    <property type="entry name" value="Peptidase_S8/S53_dom_sf"/>
</dbReference>
<dbReference type="PANTHER" id="PTHR14218">
    <property type="entry name" value="PROTEASE S8 TRIPEPTIDYL PEPTIDASE I CLN2"/>
    <property type="match status" value="1"/>
</dbReference>
<dbReference type="InterPro" id="IPR030400">
    <property type="entry name" value="Sedolisin_dom"/>
</dbReference>
<dbReference type="EMBL" id="JBHEZZ010000001">
    <property type="protein sequence ID" value="MFC1400016.1"/>
    <property type="molecule type" value="Genomic_DNA"/>
</dbReference>
<dbReference type="Gene3D" id="3.40.50.200">
    <property type="entry name" value="Peptidase S8/S53 domain"/>
    <property type="match status" value="1"/>
</dbReference>
<gene>
    <name evidence="9" type="ORF">ACEZDJ_01775</name>
</gene>
<evidence type="ECO:0000256" key="2">
    <source>
        <dbReference type="ARBA" id="ARBA00022670"/>
    </source>
</evidence>
<dbReference type="GO" id="GO:0008233">
    <property type="term" value="F:peptidase activity"/>
    <property type="evidence" value="ECO:0007669"/>
    <property type="project" value="UniProtKB-KW"/>
</dbReference>
<evidence type="ECO:0000259" key="8">
    <source>
        <dbReference type="PROSITE" id="PS51695"/>
    </source>
</evidence>
<feature type="domain" description="Peptidase S53" evidence="8">
    <location>
        <begin position="174"/>
        <end position="525"/>
    </location>
</feature>
<reference evidence="9 10" key="1">
    <citation type="submission" date="2024-09" db="EMBL/GenBank/DDBJ databases">
        <authorList>
            <person name="Lee S.D."/>
        </authorList>
    </citation>
    <scope>NUCLEOTIDE SEQUENCE [LARGE SCALE GENOMIC DNA]</scope>
    <source>
        <strain evidence="9 10">N1-5</strain>
    </source>
</reference>
<comment type="cofactor">
    <cofactor evidence="1">
        <name>Ca(2+)</name>
        <dbReference type="ChEBI" id="CHEBI:29108"/>
    </cofactor>
</comment>
<evidence type="ECO:0000256" key="6">
    <source>
        <dbReference type="ARBA" id="ARBA00022837"/>
    </source>
</evidence>
<evidence type="ECO:0000313" key="9">
    <source>
        <dbReference type="EMBL" id="MFC1400016.1"/>
    </source>
</evidence>